<dbReference type="Pfam" id="PF00069">
    <property type="entry name" value="Pkinase"/>
    <property type="match status" value="1"/>
</dbReference>
<organism evidence="8 9">
    <name type="scientific">Camellia sinensis var. sinensis</name>
    <name type="common">China tea</name>
    <dbReference type="NCBI Taxonomy" id="542762"/>
    <lineage>
        <taxon>Eukaryota</taxon>
        <taxon>Viridiplantae</taxon>
        <taxon>Streptophyta</taxon>
        <taxon>Embryophyta</taxon>
        <taxon>Tracheophyta</taxon>
        <taxon>Spermatophyta</taxon>
        <taxon>Magnoliopsida</taxon>
        <taxon>eudicotyledons</taxon>
        <taxon>Gunneridae</taxon>
        <taxon>Pentapetalae</taxon>
        <taxon>asterids</taxon>
        <taxon>Ericales</taxon>
        <taxon>Theaceae</taxon>
        <taxon>Camellia</taxon>
    </lineage>
</organism>
<dbReference type="PANTHER" id="PTHR24349">
    <property type="entry name" value="SERINE/THREONINE-PROTEIN KINASE"/>
    <property type="match status" value="1"/>
</dbReference>
<keyword evidence="2" id="KW-0723">Serine/threonine-protein kinase</keyword>
<evidence type="ECO:0000256" key="1">
    <source>
        <dbReference type="ARBA" id="ARBA00005354"/>
    </source>
</evidence>
<evidence type="ECO:0000256" key="3">
    <source>
        <dbReference type="ARBA" id="ARBA00022679"/>
    </source>
</evidence>
<keyword evidence="4" id="KW-0547">Nucleotide-binding</keyword>
<reference evidence="8 9" key="1">
    <citation type="journal article" date="2018" name="Proc. Natl. Acad. Sci. U.S.A.">
        <title>Draft genome sequence of Camellia sinensis var. sinensis provides insights into the evolution of the tea genome and tea quality.</title>
        <authorList>
            <person name="Wei C."/>
            <person name="Yang H."/>
            <person name="Wang S."/>
            <person name="Zhao J."/>
            <person name="Liu C."/>
            <person name="Gao L."/>
            <person name="Xia E."/>
            <person name="Lu Y."/>
            <person name="Tai Y."/>
            <person name="She G."/>
            <person name="Sun J."/>
            <person name="Cao H."/>
            <person name="Tong W."/>
            <person name="Gao Q."/>
            <person name="Li Y."/>
            <person name="Deng W."/>
            <person name="Jiang X."/>
            <person name="Wang W."/>
            <person name="Chen Q."/>
            <person name="Zhang S."/>
            <person name="Li H."/>
            <person name="Wu J."/>
            <person name="Wang P."/>
            <person name="Li P."/>
            <person name="Shi C."/>
            <person name="Zheng F."/>
            <person name="Jian J."/>
            <person name="Huang B."/>
            <person name="Shan D."/>
            <person name="Shi M."/>
            <person name="Fang C."/>
            <person name="Yue Y."/>
            <person name="Li F."/>
            <person name="Li D."/>
            <person name="Wei S."/>
            <person name="Han B."/>
            <person name="Jiang C."/>
            <person name="Yin Y."/>
            <person name="Xia T."/>
            <person name="Zhang Z."/>
            <person name="Bennetzen J.L."/>
            <person name="Zhao S."/>
            <person name="Wan X."/>
        </authorList>
    </citation>
    <scope>NUCLEOTIDE SEQUENCE [LARGE SCALE GENOMIC DNA]</scope>
    <source>
        <strain evidence="9">cv. Shuchazao</strain>
        <tissue evidence="8">Leaf</tissue>
    </source>
</reference>
<proteinExistence type="inferred from homology"/>
<dbReference type="SMART" id="SM00220">
    <property type="entry name" value="S_TKc"/>
    <property type="match status" value="1"/>
</dbReference>
<keyword evidence="6" id="KW-0067">ATP-binding</keyword>
<dbReference type="InterPro" id="IPR011009">
    <property type="entry name" value="Kinase-like_dom_sf"/>
</dbReference>
<name>A0A4S4E9I6_CAMSN</name>
<dbReference type="STRING" id="542762.A0A4S4E9I6"/>
<accession>A0A4S4E9I6</accession>
<dbReference type="AlphaFoldDB" id="A0A4S4E9I6"/>
<feature type="domain" description="Protein kinase" evidence="7">
    <location>
        <begin position="1"/>
        <end position="141"/>
    </location>
</feature>
<dbReference type="GO" id="GO:0005524">
    <property type="term" value="F:ATP binding"/>
    <property type="evidence" value="ECO:0007669"/>
    <property type="project" value="UniProtKB-KW"/>
</dbReference>
<evidence type="ECO:0000256" key="2">
    <source>
        <dbReference type="ARBA" id="ARBA00022527"/>
    </source>
</evidence>
<evidence type="ECO:0000313" key="8">
    <source>
        <dbReference type="EMBL" id="THG12793.1"/>
    </source>
</evidence>
<gene>
    <name evidence="8" type="ORF">TEA_009718</name>
</gene>
<dbReference type="FunFam" id="1.10.510.10:FF:001864">
    <property type="entry name" value="Calcium-dependent protein kinase SK5"/>
    <property type="match status" value="1"/>
</dbReference>
<dbReference type="InterPro" id="IPR050205">
    <property type="entry name" value="CDPK_Ser/Thr_kinases"/>
</dbReference>
<comment type="similarity">
    <text evidence="1">Belongs to the protein kinase superfamily. CAMK Ser/Thr protein kinase family. CaMK subfamily.</text>
</comment>
<dbReference type="Gene3D" id="1.10.510.10">
    <property type="entry name" value="Transferase(Phosphotransferase) domain 1"/>
    <property type="match status" value="1"/>
</dbReference>
<dbReference type="Proteomes" id="UP000306102">
    <property type="component" value="Unassembled WGS sequence"/>
</dbReference>
<dbReference type="InterPro" id="IPR000719">
    <property type="entry name" value="Prot_kinase_dom"/>
</dbReference>
<evidence type="ECO:0000256" key="5">
    <source>
        <dbReference type="ARBA" id="ARBA00022777"/>
    </source>
</evidence>
<keyword evidence="9" id="KW-1185">Reference proteome</keyword>
<dbReference type="Gene3D" id="1.10.238.10">
    <property type="entry name" value="EF-hand"/>
    <property type="match status" value="1"/>
</dbReference>
<comment type="caution">
    <text evidence="8">The sequence shown here is derived from an EMBL/GenBank/DDBJ whole genome shotgun (WGS) entry which is preliminary data.</text>
</comment>
<evidence type="ECO:0000256" key="4">
    <source>
        <dbReference type="ARBA" id="ARBA00022741"/>
    </source>
</evidence>
<evidence type="ECO:0000313" key="9">
    <source>
        <dbReference type="Proteomes" id="UP000306102"/>
    </source>
</evidence>
<sequence length="491" mass="55504">MPVSNDLLLSPRRRSAKQPLVLRLSDLSNIKKWLPSTGELFKDIVGSAYYIAPEVLKRRYGPEVDIWSIGVMLYILLCGVPPFWAESEHGIFNAILYGHIDFTSDPWPSISPGAKDLVRKMLNSDPKQRLTAFQVLNHPWIKEDGEAPDTPLDNANLDRLKQFRAMNKFKKVALRRDNNTRELKQGLAKQGTKYITIEELQQALHEFGINDGRDINEIISEVDADHARAKNFVEAKLLPSVCSVLGEYIQLELDFGKFCLIHVLLVVQKKNYTWLGIPSTDGSLQRHLSSEEGIDHRTKIKRIAREEAAAQFDKERDNAAKEATDMGYILFEKGSHTFEIDVPKDHASRPLGLASSESFFSMVERLHWRDDHCMDTCIEYDLKHADLEKAFGVKIPGSADKFWSRFIPGPIRYKFNRKANGQDRSVTGVAAKRRIIERSASAARSYFLGLSHGRFDDSNQSSGDYDVLNIETPVVKSEGDTSARPLSGWGS</sequence>
<evidence type="ECO:0000259" key="7">
    <source>
        <dbReference type="PROSITE" id="PS50011"/>
    </source>
</evidence>
<dbReference type="SUPFAM" id="SSF56112">
    <property type="entry name" value="Protein kinase-like (PK-like)"/>
    <property type="match status" value="1"/>
</dbReference>
<evidence type="ECO:0000256" key="6">
    <source>
        <dbReference type="ARBA" id="ARBA00022840"/>
    </source>
</evidence>
<protein>
    <recommendedName>
        <fullName evidence="7">Protein kinase domain-containing protein</fullName>
    </recommendedName>
</protein>
<keyword evidence="5" id="KW-0418">Kinase</keyword>
<keyword evidence="3" id="KW-0808">Transferase</keyword>
<dbReference type="GO" id="GO:0004674">
    <property type="term" value="F:protein serine/threonine kinase activity"/>
    <property type="evidence" value="ECO:0007669"/>
    <property type="project" value="UniProtKB-KW"/>
</dbReference>
<dbReference type="EMBL" id="SDRB02006334">
    <property type="protein sequence ID" value="THG12793.1"/>
    <property type="molecule type" value="Genomic_DNA"/>
</dbReference>
<dbReference type="PROSITE" id="PS50011">
    <property type="entry name" value="PROTEIN_KINASE_DOM"/>
    <property type="match status" value="1"/>
</dbReference>